<dbReference type="PANTHER" id="PTHR48189">
    <property type="entry name" value="BNAA10G07240D PROTEIN"/>
    <property type="match status" value="1"/>
</dbReference>
<protein>
    <submittedName>
        <fullName evidence="1">Uncharacterized protein</fullName>
    </submittedName>
</protein>
<evidence type="ECO:0000313" key="2">
    <source>
        <dbReference type="Proteomes" id="UP001367508"/>
    </source>
</evidence>
<sequence length="87" mass="9908">MIMVVSMTEILGQYTAVLTRVTEHLFPRRTIRFGGLDNFRFSSTSSSSSSESASFLFISVETRRNSRDIVDAKKNKSRSKIWTCTVH</sequence>
<evidence type="ECO:0000313" key="1">
    <source>
        <dbReference type="EMBL" id="KAK7350929.1"/>
    </source>
</evidence>
<accession>A0AAN9QXB7</accession>
<organism evidence="1 2">
    <name type="scientific">Canavalia gladiata</name>
    <name type="common">Sword bean</name>
    <name type="synonym">Dolichos gladiatus</name>
    <dbReference type="NCBI Taxonomy" id="3824"/>
    <lineage>
        <taxon>Eukaryota</taxon>
        <taxon>Viridiplantae</taxon>
        <taxon>Streptophyta</taxon>
        <taxon>Embryophyta</taxon>
        <taxon>Tracheophyta</taxon>
        <taxon>Spermatophyta</taxon>
        <taxon>Magnoliopsida</taxon>
        <taxon>eudicotyledons</taxon>
        <taxon>Gunneridae</taxon>
        <taxon>Pentapetalae</taxon>
        <taxon>rosids</taxon>
        <taxon>fabids</taxon>
        <taxon>Fabales</taxon>
        <taxon>Fabaceae</taxon>
        <taxon>Papilionoideae</taxon>
        <taxon>50 kb inversion clade</taxon>
        <taxon>NPAAA clade</taxon>
        <taxon>indigoferoid/millettioid clade</taxon>
        <taxon>Phaseoleae</taxon>
        <taxon>Canavalia</taxon>
    </lineage>
</organism>
<keyword evidence="2" id="KW-1185">Reference proteome</keyword>
<gene>
    <name evidence="1" type="ORF">VNO77_09995</name>
</gene>
<dbReference type="AlphaFoldDB" id="A0AAN9QXB7"/>
<reference evidence="1 2" key="1">
    <citation type="submission" date="2024-01" db="EMBL/GenBank/DDBJ databases">
        <title>The genomes of 5 underutilized Papilionoideae crops provide insights into root nodulation and disease resistanc.</title>
        <authorList>
            <person name="Jiang F."/>
        </authorList>
    </citation>
    <scope>NUCLEOTIDE SEQUENCE [LARGE SCALE GENOMIC DNA]</scope>
    <source>
        <strain evidence="1">LVBAO_FW01</strain>
        <tissue evidence="1">Leaves</tissue>
    </source>
</reference>
<proteinExistence type="predicted"/>
<name>A0AAN9QXB7_CANGL</name>
<dbReference type="EMBL" id="JAYMYQ010000002">
    <property type="protein sequence ID" value="KAK7350929.1"/>
    <property type="molecule type" value="Genomic_DNA"/>
</dbReference>
<comment type="caution">
    <text evidence="1">The sequence shown here is derived from an EMBL/GenBank/DDBJ whole genome shotgun (WGS) entry which is preliminary data.</text>
</comment>
<dbReference type="Proteomes" id="UP001367508">
    <property type="component" value="Unassembled WGS sequence"/>
</dbReference>
<dbReference type="PANTHER" id="PTHR48189:SF3">
    <property type="entry name" value="SECRETED PROTEIN"/>
    <property type="match status" value="1"/>
</dbReference>